<evidence type="ECO:0000313" key="3">
    <source>
        <dbReference type="EMBL" id="MFC7615700.1"/>
    </source>
</evidence>
<dbReference type="EMBL" id="JBHTEY010000004">
    <property type="protein sequence ID" value="MFC7615700.1"/>
    <property type="molecule type" value="Genomic_DNA"/>
</dbReference>
<reference evidence="4" key="1">
    <citation type="journal article" date="2019" name="Int. J. Syst. Evol. Microbiol.">
        <title>The Global Catalogue of Microorganisms (GCM) 10K type strain sequencing project: providing services to taxonomists for standard genome sequencing and annotation.</title>
        <authorList>
            <consortium name="The Broad Institute Genomics Platform"/>
            <consortium name="The Broad Institute Genome Sequencing Center for Infectious Disease"/>
            <person name="Wu L."/>
            <person name="Ma J."/>
        </authorList>
    </citation>
    <scope>NUCLEOTIDE SEQUENCE [LARGE SCALE GENOMIC DNA]</scope>
    <source>
        <strain evidence="4">JCM 17695</strain>
    </source>
</reference>
<dbReference type="Gene3D" id="3.40.50.620">
    <property type="entry name" value="HUPs"/>
    <property type="match status" value="1"/>
</dbReference>
<sequence length="85" mass="8825">MSRAPVVVGVDGSESSLAAVGWAAREAAARGTGLRVVHAFIWPMLHVPLGPATHADPGGGLRADARASRRRGAPGEGGGRRRRHR</sequence>
<keyword evidence="4" id="KW-1185">Reference proteome</keyword>
<dbReference type="Pfam" id="PF00582">
    <property type="entry name" value="Usp"/>
    <property type="match status" value="1"/>
</dbReference>
<name>A0ABW2TRT2_9PSEU</name>
<evidence type="ECO:0000256" key="1">
    <source>
        <dbReference type="SAM" id="MobiDB-lite"/>
    </source>
</evidence>
<feature type="region of interest" description="Disordered" evidence="1">
    <location>
        <begin position="51"/>
        <end position="85"/>
    </location>
</feature>
<proteinExistence type="predicted"/>
<organism evidence="3 4">
    <name type="scientific">Actinokineospora soli</name>
    <dbReference type="NCBI Taxonomy" id="1048753"/>
    <lineage>
        <taxon>Bacteria</taxon>
        <taxon>Bacillati</taxon>
        <taxon>Actinomycetota</taxon>
        <taxon>Actinomycetes</taxon>
        <taxon>Pseudonocardiales</taxon>
        <taxon>Pseudonocardiaceae</taxon>
        <taxon>Actinokineospora</taxon>
    </lineage>
</organism>
<protein>
    <submittedName>
        <fullName evidence="3">Universal stress protein</fullName>
    </submittedName>
</protein>
<dbReference type="Proteomes" id="UP001596512">
    <property type="component" value="Unassembled WGS sequence"/>
</dbReference>
<comment type="caution">
    <text evidence="3">The sequence shown here is derived from an EMBL/GenBank/DDBJ whole genome shotgun (WGS) entry which is preliminary data.</text>
</comment>
<evidence type="ECO:0000259" key="2">
    <source>
        <dbReference type="Pfam" id="PF00582"/>
    </source>
</evidence>
<accession>A0ABW2TRT2</accession>
<evidence type="ECO:0000313" key="4">
    <source>
        <dbReference type="Proteomes" id="UP001596512"/>
    </source>
</evidence>
<dbReference type="SUPFAM" id="SSF52402">
    <property type="entry name" value="Adenine nucleotide alpha hydrolases-like"/>
    <property type="match status" value="1"/>
</dbReference>
<dbReference type="InterPro" id="IPR014729">
    <property type="entry name" value="Rossmann-like_a/b/a_fold"/>
</dbReference>
<gene>
    <name evidence="3" type="ORF">ACFQV2_21570</name>
</gene>
<feature type="domain" description="UspA" evidence="2">
    <location>
        <begin position="5"/>
        <end position="40"/>
    </location>
</feature>
<dbReference type="InterPro" id="IPR006016">
    <property type="entry name" value="UspA"/>
</dbReference>